<gene>
    <name evidence="2" type="ORF">JAAARDRAFT_200529</name>
</gene>
<dbReference type="EMBL" id="KL197773">
    <property type="protein sequence ID" value="KDQ49827.1"/>
    <property type="molecule type" value="Genomic_DNA"/>
</dbReference>
<sequence length="321" mass="35482">MTSLFSYDAAFARWLTLSSKAAVLMCQELPHPDFTDGEVYGIWREEAMELYNEMKPLHDSIVSHHAQPPASAIDWSEFITLIQTNDTVRRLILVRERECREAARKAEEDAKQAEEDARRTEEATRKAKAAAWKASVPPPPSSTKDADVGSVSSGSSSRGPPTSGSNQSSAASESDDDVMIINPASDPCVYCISHELACKRPDATPKAPSKVILKLTAKKTRSRESEPSRSVKRPRTESSVTIGPGTSRNRDSSTTTPSFARLDKPRSFEDQAAEFHLGLTYMMDAFNALMEQYWEEMDEVEVGDLFDEPMDVKGKGKGKAK</sequence>
<feature type="compositionally biased region" description="Polar residues" evidence="1">
    <location>
        <begin position="237"/>
        <end position="258"/>
    </location>
</feature>
<feature type="compositionally biased region" description="Low complexity" evidence="1">
    <location>
        <begin position="148"/>
        <end position="172"/>
    </location>
</feature>
<dbReference type="AlphaFoldDB" id="A0A067PFP1"/>
<name>A0A067PFP1_9AGAM</name>
<dbReference type="Proteomes" id="UP000027265">
    <property type="component" value="Unassembled WGS sequence"/>
</dbReference>
<feature type="region of interest" description="Disordered" evidence="1">
    <location>
        <begin position="103"/>
        <end position="175"/>
    </location>
</feature>
<proteinExistence type="predicted"/>
<organism evidence="2 3">
    <name type="scientific">Jaapia argillacea MUCL 33604</name>
    <dbReference type="NCBI Taxonomy" id="933084"/>
    <lineage>
        <taxon>Eukaryota</taxon>
        <taxon>Fungi</taxon>
        <taxon>Dikarya</taxon>
        <taxon>Basidiomycota</taxon>
        <taxon>Agaricomycotina</taxon>
        <taxon>Agaricomycetes</taxon>
        <taxon>Agaricomycetidae</taxon>
        <taxon>Jaapiales</taxon>
        <taxon>Jaapiaceae</taxon>
        <taxon>Jaapia</taxon>
    </lineage>
</organism>
<keyword evidence="3" id="KW-1185">Reference proteome</keyword>
<reference evidence="3" key="1">
    <citation type="journal article" date="2014" name="Proc. Natl. Acad. Sci. U.S.A.">
        <title>Extensive sampling of basidiomycete genomes demonstrates inadequacy of the white-rot/brown-rot paradigm for wood decay fungi.</title>
        <authorList>
            <person name="Riley R."/>
            <person name="Salamov A.A."/>
            <person name="Brown D.W."/>
            <person name="Nagy L.G."/>
            <person name="Floudas D."/>
            <person name="Held B.W."/>
            <person name="Levasseur A."/>
            <person name="Lombard V."/>
            <person name="Morin E."/>
            <person name="Otillar R."/>
            <person name="Lindquist E.A."/>
            <person name="Sun H."/>
            <person name="LaButti K.M."/>
            <person name="Schmutz J."/>
            <person name="Jabbour D."/>
            <person name="Luo H."/>
            <person name="Baker S.E."/>
            <person name="Pisabarro A.G."/>
            <person name="Walton J.D."/>
            <person name="Blanchette R.A."/>
            <person name="Henrissat B."/>
            <person name="Martin F."/>
            <person name="Cullen D."/>
            <person name="Hibbett D.S."/>
            <person name="Grigoriev I.V."/>
        </authorList>
    </citation>
    <scope>NUCLEOTIDE SEQUENCE [LARGE SCALE GENOMIC DNA]</scope>
    <source>
        <strain evidence="3">MUCL 33604</strain>
    </source>
</reference>
<dbReference type="HOGENOM" id="CLU_943543_0_0_1"/>
<feature type="region of interest" description="Disordered" evidence="1">
    <location>
        <begin position="201"/>
        <end position="261"/>
    </location>
</feature>
<evidence type="ECO:0000313" key="3">
    <source>
        <dbReference type="Proteomes" id="UP000027265"/>
    </source>
</evidence>
<evidence type="ECO:0000313" key="2">
    <source>
        <dbReference type="EMBL" id="KDQ49827.1"/>
    </source>
</evidence>
<dbReference type="InParanoid" id="A0A067PFP1"/>
<evidence type="ECO:0000256" key="1">
    <source>
        <dbReference type="SAM" id="MobiDB-lite"/>
    </source>
</evidence>
<feature type="compositionally biased region" description="Basic and acidic residues" evidence="1">
    <location>
        <begin position="103"/>
        <end position="125"/>
    </location>
</feature>
<protein>
    <submittedName>
        <fullName evidence="2">Uncharacterized protein</fullName>
    </submittedName>
</protein>
<accession>A0A067PFP1</accession>